<evidence type="ECO:0000313" key="2">
    <source>
        <dbReference type="Proteomes" id="UP000466442"/>
    </source>
</evidence>
<name>A0A8S9WMX5_APOLU</name>
<dbReference type="AlphaFoldDB" id="A0A8S9WMX5"/>
<reference evidence="1" key="1">
    <citation type="journal article" date="2021" name="Mol. Ecol. Resour.">
        <title>Apolygus lucorum genome provides insights into omnivorousness and mesophyll feeding.</title>
        <authorList>
            <person name="Liu Y."/>
            <person name="Liu H."/>
            <person name="Wang H."/>
            <person name="Huang T."/>
            <person name="Liu B."/>
            <person name="Yang B."/>
            <person name="Yin L."/>
            <person name="Li B."/>
            <person name="Zhang Y."/>
            <person name="Zhang S."/>
            <person name="Jiang F."/>
            <person name="Zhang X."/>
            <person name="Ren Y."/>
            <person name="Wang B."/>
            <person name="Wang S."/>
            <person name="Lu Y."/>
            <person name="Wu K."/>
            <person name="Fan W."/>
            <person name="Wang G."/>
        </authorList>
    </citation>
    <scope>NUCLEOTIDE SEQUENCE</scope>
    <source>
        <strain evidence="1">12Hb</strain>
    </source>
</reference>
<dbReference type="PANTHER" id="PTHR15192:SF8">
    <property type="entry name" value="FAD_NAD(P)-BINDING DOMAIN-CONTAINING PROTEIN"/>
    <property type="match status" value="1"/>
</dbReference>
<dbReference type="OrthoDB" id="412005at2759"/>
<dbReference type="Proteomes" id="UP000466442">
    <property type="component" value="Unassembled WGS sequence"/>
</dbReference>
<protein>
    <recommendedName>
        <fullName evidence="3">FAD/NAD(P)-binding domain-containing protein</fullName>
    </recommendedName>
</protein>
<sequence>MSGVCGECEGNLFPENSFQCGEVFFHYGCGSITRRCSSEFDCEMKENPLSKRLHPIYKDVVIIGNGPSGLSMSYVLAGRALTYNGRPHPDAIMDAALRSTLRKDDFITESDLSNLAQCVETRVGSSPLGHLLDHLVRPGADAGLRLPPIVDWVDHPSRALSHVVVGKGPPGGTWKKMDGRTMTLSLSSWMELPGLPLHESDVGKREHVTADGCRVATSTIGDYYQEYVHKMGLQKYQRRGIVTSVSEYDDAVDAENDKKINWVVEGRDHHGRKFRYLSKYVVLACGTTDSPNRLGVPGERLPWVHHSTRDLDEFLRRQSPSEEEGPVLVVGSGLSACDGVLCAQSHGSTAFHIFRGKQGLSRWLPLTAYPEYLSVHQLMTGAATCPTYRGTGTLRLARCHNGANGRRLVTLESTEGDPEVLEVSAAAILVGSTADLSFLPRDDLGLRKGAVDSRSNPLDISLTTHQLNRLANCYAVGPLAGDMFVRHILGGVVAAATHIQKTM</sequence>
<dbReference type="InterPro" id="IPR029731">
    <property type="entry name" value="OSGIN1/2"/>
</dbReference>
<gene>
    <name evidence="1" type="ORF">GE061_008574</name>
</gene>
<dbReference type="SUPFAM" id="SSF51905">
    <property type="entry name" value="FAD/NAD(P)-binding domain"/>
    <property type="match status" value="1"/>
</dbReference>
<accession>A0A8S9WMX5</accession>
<dbReference type="InterPro" id="IPR036188">
    <property type="entry name" value="FAD/NAD-bd_sf"/>
</dbReference>
<keyword evidence="2" id="KW-1185">Reference proteome</keyword>
<organism evidence="1 2">
    <name type="scientific">Apolygus lucorum</name>
    <name type="common">Small green plant bug</name>
    <name type="synonym">Lygocoris lucorum</name>
    <dbReference type="NCBI Taxonomy" id="248454"/>
    <lineage>
        <taxon>Eukaryota</taxon>
        <taxon>Metazoa</taxon>
        <taxon>Ecdysozoa</taxon>
        <taxon>Arthropoda</taxon>
        <taxon>Hexapoda</taxon>
        <taxon>Insecta</taxon>
        <taxon>Pterygota</taxon>
        <taxon>Neoptera</taxon>
        <taxon>Paraneoptera</taxon>
        <taxon>Hemiptera</taxon>
        <taxon>Heteroptera</taxon>
        <taxon>Panheteroptera</taxon>
        <taxon>Cimicomorpha</taxon>
        <taxon>Miridae</taxon>
        <taxon>Mirini</taxon>
        <taxon>Apolygus</taxon>
    </lineage>
</organism>
<evidence type="ECO:0008006" key="3">
    <source>
        <dbReference type="Google" id="ProtNLM"/>
    </source>
</evidence>
<dbReference type="Gene3D" id="3.50.50.60">
    <property type="entry name" value="FAD/NAD(P)-binding domain"/>
    <property type="match status" value="1"/>
</dbReference>
<dbReference type="EMBL" id="WIXP02000017">
    <property type="protein sequence ID" value="KAF6197609.1"/>
    <property type="molecule type" value="Genomic_DNA"/>
</dbReference>
<evidence type="ECO:0000313" key="1">
    <source>
        <dbReference type="EMBL" id="KAF6197609.1"/>
    </source>
</evidence>
<dbReference type="PANTHER" id="PTHR15192">
    <property type="entry name" value="PROTEIN CBG05349"/>
    <property type="match status" value="1"/>
</dbReference>
<comment type="caution">
    <text evidence="1">The sequence shown here is derived from an EMBL/GenBank/DDBJ whole genome shotgun (WGS) entry which is preliminary data.</text>
</comment>
<proteinExistence type="predicted"/>